<accession>A0ABD1I3T8</accession>
<evidence type="ECO:0000313" key="2">
    <source>
        <dbReference type="EMBL" id="KAL1563067.1"/>
    </source>
</evidence>
<proteinExistence type="predicted"/>
<keyword evidence="3" id="KW-1185">Reference proteome</keyword>
<protein>
    <submittedName>
        <fullName evidence="2">Uncharacterized protein</fullName>
    </submittedName>
</protein>
<evidence type="ECO:0000256" key="1">
    <source>
        <dbReference type="SAM" id="Phobius"/>
    </source>
</evidence>
<comment type="caution">
    <text evidence="2">The sequence shown here is derived from an EMBL/GenBank/DDBJ whole genome shotgun (WGS) entry which is preliminary data.</text>
</comment>
<gene>
    <name evidence="2" type="ORF">AAHA92_05574</name>
</gene>
<keyword evidence="1" id="KW-0472">Membrane</keyword>
<feature type="transmembrane region" description="Helical" evidence="1">
    <location>
        <begin position="12"/>
        <end position="30"/>
    </location>
</feature>
<keyword evidence="1" id="KW-1133">Transmembrane helix</keyword>
<evidence type="ECO:0000313" key="3">
    <source>
        <dbReference type="Proteomes" id="UP001567538"/>
    </source>
</evidence>
<name>A0ABD1I3T8_SALDI</name>
<sequence length="89" mass="10412">MHRELSVPSDYLDVSISIISEAFFINYRFVFVPIKRQRFRVAGALYFDSVYSALVLLSVEIVGRNDAKFKACFSKHSQWPPKCFRFRQA</sequence>
<reference evidence="2 3" key="1">
    <citation type="submission" date="2024-06" db="EMBL/GenBank/DDBJ databases">
        <title>A chromosome level genome sequence of Diviner's sage (Salvia divinorum).</title>
        <authorList>
            <person name="Ford S.A."/>
            <person name="Ro D.-K."/>
            <person name="Ness R.W."/>
            <person name="Phillips M.A."/>
        </authorList>
    </citation>
    <scope>NUCLEOTIDE SEQUENCE [LARGE SCALE GENOMIC DNA]</scope>
    <source>
        <strain evidence="2">SAF-2024a</strain>
        <tissue evidence="2">Leaf</tissue>
    </source>
</reference>
<dbReference type="AlphaFoldDB" id="A0ABD1I3T8"/>
<dbReference type="EMBL" id="JBEAFC010000003">
    <property type="protein sequence ID" value="KAL1563067.1"/>
    <property type="molecule type" value="Genomic_DNA"/>
</dbReference>
<organism evidence="2 3">
    <name type="scientific">Salvia divinorum</name>
    <name type="common">Maria pastora</name>
    <name type="synonym">Diviner's sage</name>
    <dbReference type="NCBI Taxonomy" id="28513"/>
    <lineage>
        <taxon>Eukaryota</taxon>
        <taxon>Viridiplantae</taxon>
        <taxon>Streptophyta</taxon>
        <taxon>Embryophyta</taxon>
        <taxon>Tracheophyta</taxon>
        <taxon>Spermatophyta</taxon>
        <taxon>Magnoliopsida</taxon>
        <taxon>eudicotyledons</taxon>
        <taxon>Gunneridae</taxon>
        <taxon>Pentapetalae</taxon>
        <taxon>asterids</taxon>
        <taxon>lamiids</taxon>
        <taxon>Lamiales</taxon>
        <taxon>Lamiaceae</taxon>
        <taxon>Nepetoideae</taxon>
        <taxon>Mentheae</taxon>
        <taxon>Salviinae</taxon>
        <taxon>Salvia</taxon>
        <taxon>Salvia subgen. Calosphace</taxon>
    </lineage>
</organism>
<dbReference type="Proteomes" id="UP001567538">
    <property type="component" value="Unassembled WGS sequence"/>
</dbReference>
<keyword evidence="1" id="KW-0812">Transmembrane</keyword>